<dbReference type="SUPFAM" id="SSF55729">
    <property type="entry name" value="Acyl-CoA N-acyltransferases (Nat)"/>
    <property type="match status" value="1"/>
</dbReference>
<dbReference type="PROSITE" id="PS51186">
    <property type="entry name" value="GNAT"/>
    <property type="match status" value="1"/>
</dbReference>
<dbReference type="Proteomes" id="UP001198163">
    <property type="component" value="Unassembled WGS sequence"/>
</dbReference>
<name>A0AAE3JK61_9SPIR</name>
<dbReference type="InterPro" id="IPR000182">
    <property type="entry name" value="GNAT_dom"/>
</dbReference>
<dbReference type="Pfam" id="PF13302">
    <property type="entry name" value="Acetyltransf_3"/>
    <property type="match status" value="1"/>
</dbReference>
<evidence type="ECO:0000313" key="3">
    <source>
        <dbReference type="Proteomes" id="UP001198163"/>
    </source>
</evidence>
<keyword evidence="3" id="KW-1185">Reference proteome</keyword>
<reference evidence="2" key="1">
    <citation type="submission" date="2021-08" db="EMBL/GenBank/DDBJ databases">
        <title>Comparative analyses of Brucepasteria parasyntrophica and Teretinema zuelzerae.</title>
        <authorList>
            <person name="Song Y."/>
            <person name="Brune A."/>
        </authorList>
    </citation>
    <scope>NUCLEOTIDE SEQUENCE</scope>
    <source>
        <strain evidence="2">DSM 1903</strain>
    </source>
</reference>
<dbReference type="EMBL" id="JAINWA010000003">
    <property type="protein sequence ID" value="MCD1656126.1"/>
    <property type="molecule type" value="Genomic_DNA"/>
</dbReference>
<protein>
    <submittedName>
        <fullName evidence="2">GNAT family N-acetyltransferase</fullName>
    </submittedName>
</protein>
<dbReference type="GO" id="GO:0016747">
    <property type="term" value="F:acyltransferase activity, transferring groups other than amino-acyl groups"/>
    <property type="evidence" value="ECO:0007669"/>
    <property type="project" value="InterPro"/>
</dbReference>
<organism evidence="2 3">
    <name type="scientific">Teretinema zuelzerae</name>
    <dbReference type="NCBI Taxonomy" id="156"/>
    <lineage>
        <taxon>Bacteria</taxon>
        <taxon>Pseudomonadati</taxon>
        <taxon>Spirochaetota</taxon>
        <taxon>Spirochaetia</taxon>
        <taxon>Spirochaetales</taxon>
        <taxon>Treponemataceae</taxon>
        <taxon>Teretinema</taxon>
    </lineage>
</organism>
<dbReference type="InterPro" id="IPR051531">
    <property type="entry name" value="N-acetyltransferase"/>
</dbReference>
<dbReference type="AlphaFoldDB" id="A0AAE3JK61"/>
<dbReference type="Gene3D" id="3.40.630.30">
    <property type="match status" value="1"/>
</dbReference>
<proteinExistence type="predicted"/>
<feature type="domain" description="N-acetyltransferase" evidence="1">
    <location>
        <begin position="8"/>
        <end position="163"/>
    </location>
</feature>
<comment type="caution">
    <text evidence="2">The sequence shown here is derived from an EMBL/GenBank/DDBJ whole genome shotgun (WGS) entry which is preliminary data.</text>
</comment>
<dbReference type="RefSeq" id="WP_230758559.1">
    <property type="nucleotide sequence ID" value="NZ_JAINWA010000003.1"/>
</dbReference>
<evidence type="ECO:0000259" key="1">
    <source>
        <dbReference type="PROSITE" id="PS51186"/>
    </source>
</evidence>
<dbReference type="PANTHER" id="PTHR43792">
    <property type="entry name" value="GNAT FAMILY, PUTATIVE (AFU_ORTHOLOGUE AFUA_3G00765)-RELATED-RELATED"/>
    <property type="match status" value="1"/>
</dbReference>
<sequence>MIFETDRLIVRPPVFQDASDIFRNYAQDAEVTKYLTWKPHTEYAQTEEWVRFCIKTANDESGLKFVVHHKADAETIGMIDFRFDDFQTDFGYVLARRYWNQGLMTEAMLPLIRHVYRLPNIYRIWATHDIDNPGSGKVMEKIGMKYEGTLRRSIIHPNISDLPRDAKYYSIVK</sequence>
<dbReference type="InterPro" id="IPR016181">
    <property type="entry name" value="Acyl_CoA_acyltransferase"/>
</dbReference>
<accession>A0AAE3JK61</accession>
<evidence type="ECO:0000313" key="2">
    <source>
        <dbReference type="EMBL" id="MCD1656126.1"/>
    </source>
</evidence>
<gene>
    <name evidence="2" type="ORF">K7J14_15605</name>
</gene>